<accession>A0ABX6T6Y8</accession>
<protein>
    <recommendedName>
        <fullName evidence="4">Transmembrane protein</fullName>
    </recommendedName>
</protein>
<keyword evidence="1" id="KW-1133">Transmembrane helix</keyword>
<reference evidence="2 3" key="1">
    <citation type="submission" date="2020-08" db="EMBL/GenBank/DDBJ databases">
        <title>Genome sequence of Sphingomonas sediminicola KACC 15039T.</title>
        <authorList>
            <person name="Hyun D.-W."/>
            <person name="Bae J.-W."/>
        </authorList>
    </citation>
    <scope>NUCLEOTIDE SEQUENCE [LARGE SCALE GENOMIC DNA]</scope>
    <source>
        <strain evidence="2 3">KACC 15039</strain>
    </source>
</reference>
<dbReference type="RefSeq" id="WP_187708120.1">
    <property type="nucleotide sequence ID" value="NZ_CP060782.1"/>
</dbReference>
<keyword evidence="1" id="KW-0472">Membrane</keyword>
<feature type="transmembrane region" description="Helical" evidence="1">
    <location>
        <begin position="137"/>
        <end position="157"/>
    </location>
</feature>
<evidence type="ECO:0000256" key="1">
    <source>
        <dbReference type="SAM" id="Phobius"/>
    </source>
</evidence>
<dbReference type="Proteomes" id="UP000516105">
    <property type="component" value="Chromosome"/>
</dbReference>
<gene>
    <name evidence="2" type="ORF">H9L14_10925</name>
</gene>
<evidence type="ECO:0000313" key="3">
    <source>
        <dbReference type="Proteomes" id="UP000516105"/>
    </source>
</evidence>
<organism evidence="2 3">
    <name type="scientific">Sphingomonas sediminicola</name>
    <dbReference type="NCBI Taxonomy" id="386874"/>
    <lineage>
        <taxon>Bacteria</taxon>
        <taxon>Pseudomonadati</taxon>
        <taxon>Pseudomonadota</taxon>
        <taxon>Alphaproteobacteria</taxon>
        <taxon>Sphingomonadales</taxon>
        <taxon>Sphingomonadaceae</taxon>
        <taxon>Sphingomonas</taxon>
    </lineage>
</organism>
<name>A0ABX6T6Y8_9SPHN</name>
<keyword evidence="3" id="KW-1185">Reference proteome</keyword>
<evidence type="ECO:0008006" key="4">
    <source>
        <dbReference type="Google" id="ProtNLM"/>
    </source>
</evidence>
<evidence type="ECO:0000313" key="2">
    <source>
        <dbReference type="EMBL" id="QNP45164.1"/>
    </source>
</evidence>
<keyword evidence="1" id="KW-0812">Transmembrane</keyword>
<sequence length="171" mass="18874">MQPANATRERTIPSIGSEDLAEGLMLIRASTLKVIRLQLAMERRDRRVALEAVDDLVALDRSLEDYLAKVPTAHDDGVFGNVLELERAALNVEKHTLVAGISQRDWQIETPQPAEAADPTAEEWTVCDDEETEGPNWWRRVAIFVLVVAVACGAYLLGASGMKPDLIARLL</sequence>
<proteinExistence type="predicted"/>
<dbReference type="EMBL" id="CP060782">
    <property type="protein sequence ID" value="QNP45164.1"/>
    <property type="molecule type" value="Genomic_DNA"/>
</dbReference>